<accession>A0A6A6DLR6</accession>
<dbReference type="SUPFAM" id="SSF46689">
    <property type="entry name" value="Homeodomain-like"/>
    <property type="match status" value="1"/>
</dbReference>
<protein>
    <submittedName>
        <fullName evidence="2">Uncharacterized protein</fullName>
    </submittedName>
</protein>
<organism evidence="2 3">
    <name type="scientific">Zopfia rhizophila CBS 207.26</name>
    <dbReference type="NCBI Taxonomy" id="1314779"/>
    <lineage>
        <taxon>Eukaryota</taxon>
        <taxon>Fungi</taxon>
        <taxon>Dikarya</taxon>
        <taxon>Ascomycota</taxon>
        <taxon>Pezizomycotina</taxon>
        <taxon>Dothideomycetes</taxon>
        <taxon>Dothideomycetes incertae sedis</taxon>
        <taxon>Zopfiaceae</taxon>
        <taxon>Zopfia</taxon>
    </lineage>
</organism>
<evidence type="ECO:0000313" key="2">
    <source>
        <dbReference type="EMBL" id="KAF2180474.1"/>
    </source>
</evidence>
<sequence length="123" mass="14146">MSADAATALCRAHGVGQRPPARRPPTIPKELYSTNPGLPIRTRLNIYRFFLLGWSHQLIADRENVSLSQVYKIEHNLKTYSSTRKPSSGVRIRRPPKLSAEDKLALFNELFRSGWMYQNEMVY</sequence>
<keyword evidence="3" id="KW-1185">Reference proteome</keyword>
<name>A0A6A6DLR6_9PEZI</name>
<dbReference type="InterPro" id="IPR009057">
    <property type="entry name" value="Homeodomain-like_sf"/>
</dbReference>
<dbReference type="Proteomes" id="UP000800200">
    <property type="component" value="Unassembled WGS sequence"/>
</dbReference>
<feature type="region of interest" description="Disordered" evidence="1">
    <location>
        <begin position="9"/>
        <end position="30"/>
    </location>
</feature>
<evidence type="ECO:0000256" key="1">
    <source>
        <dbReference type="SAM" id="MobiDB-lite"/>
    </source>
</evidence>
<dbReference type="AlphaFoldDB" id="A0A6A6DLR6"/>
<reference evidence="2" key="1">
    <citation type="journal article" date="2020" name="Stud. Mycol.">
        <title>101 Dothideomycetes genomes: a test case for predicting lifestyles and emergence of pathogens.</title>
        <authorList>
            <person name="Haridas S."/>
            <person name="Albert R."/>
            <person name="Binder M."/>
            <person name="Bloem J."/>
            <person name="Labutti K."/>
            <person name="Salamov A."/>
            <person name="Andreopoulos B."/>
            <person name="Baker S."/>
            <person name="Barry K."/>
            <person name="Bills G."/>
            <person name="Bluhm B."/>
            <person name="Cannon C."/>
            <person name="Castanera R."/>
            <person name="Culley D."/>
            <person name="Daum C."/>
            <person name="Ezra D."/>
            <person name="Gonzalez J."/>
            <person name="Henrissat B."/>
            <person name="Kuo A."/>
            <person name="Liang C."/>
            <person name="Lipzen A."/>
            <person name="Lutzoni F."/>
            <person name="Magnuson J."/>
            <person name="Mondo S."/>
            <person name="Nolan M."/>
            <person name="Ohm R."/>
            <person name="Pangilinan J."/>
            <person name="Park H.-J."/>
            <person name="Ramirez L."/>
            <person name="Alfaro M."/>
            <person name="Sun H."/>
            <person name="Tritt A."/>
            <person name="Yoshinaga Y."/>
            <person name="Zwiers L.-H."/>
            <person name="Turgeon B."/>
            <person name="Goodwin S."/>
            <person name="Spatafora J."/>
            <person name="Crous P."/>
            <person name="Grigoriev I."/>
        </authorList>
    </citation>
    <scope>NUCLEOTIDE SEQUENCE</scope>
    <source>
        <strain evidence="2">CBS 207.26</strain>
    </source>
</reference>
<evidence type="ECO:0000313" key="3">
    <source>
        <dbReference type="Proteomes" id="UP000800200"/>
    </source>
</evidence>
<gene>
    <name evidence="2" type="ORF">K469DRAFT_714433</name>
</gene>
<dbReference type="OrthoDB" id="3957746at2759"/>
<proteinExistence type="predicted"/>
<dbReference type="EMBL" id="ML994657">
    <property type="protein sequence ID" value="KAF2180474.1"/>
    <property type="molecule type" value="Genomic_DNA"/>
</dbReference>